<name>A0ABD0L196_9CAEN</name>
<gene>
    <name evidence="2" type="ORF">BaRGS_00015526</name>
</gene>
<feature type="non-terminal residue" evidence="2">
    <location>
        <position position="1"/>
    </location>
</feature>
<organism evidence="2 3">
    <name type="scientific">Batillaria attramentaria</name>
    <dbReference type="NCBI Taxonomy" id="370345"/>
    <lineage>
        <taxon>Eukaryota</taxon>
        <taxon>Metazoa</taxon>
        <taxon>Spiralia</taxon>
        <taxon>Lophotrochozoa</taxon>
        <taxon>Mollusca</taxon>
        <taxon>Gastropoda</taxon>
        <taxon>Caenogastropoda</taxon>
        <taxon>Sorbeoconcha</taxon>
        <taxon>Cerithioidea</taxon>
        <taxon>Batillariidae</taxon>
        <taxon>Batillaria</taxon>
    </lineage>
</organism>
<protein>
    <submittedName>
        <fullName evidence="2">Uncharacterized protein</fullName>
    </submittedName>
</protein>
<evidence type="ECO:0000313" key="3">
    <source>
        <dbReference type="Proteomes" id="UP001519460"/>
    </source>
</evidence>
<dbReference type="AlphaFoldDB" id="A0ABD0L196"/>
<evidence type="ECO:0000256" key="1">
    <source>
        <dbReference type="SAM" id="MobiDB-lite"/>
    </source>
</evidence>
<keyword evidence="3" id="KW-1185">Reference proteome</keyword>
<accession>A0ABD0L196</accession>
<sequence>FSIFVDREVSSRFTTSIQFVLRNERNSDPEKRGDGSSRVRITRRDTPGPSSNLFFHAISAKYSLKLALRNLAPSPDSPTLAGPQRWNCSVIVLSMDKRSQCRKMGLARTSTSCQLLKNARPVVFWFPAEPEDLEKEEKHVG</sequence>
<comment type="caution">
    <text evidence="2">The sequence shown here is derived from an EMBL/GenBank/DDBJ whole genome shotgun (WGS) entry which is preliminary data.</text>
</comment>
<dbReference type="EMBL" id="JACVVK020000095">
    <property type="protein sequence ID" value="KAK7493189.1"/>
    <property type="molecule type" value="Genomic_DNA"/>
</dbReference>
<proteinExistence type="predicted"/>
<feature type="compositionally biased region" description="Basic and acidic residues" evidence="1">
    <location>
        <begin position="24"/>
        <end position="46"/>
    </location>
</feature>
<feature type="region of interest" description="Disordered" evidence="1">
    <location>
        <begin position="24"/>
        <end position="49"/>
    </location>
</feature>
<reference evidence="2 3" key="1">
    <citation type="journal article" date="2023" name="Sci. Data">
        <title>Genome assembly of the Korean intertidal mud-creeper Batillaria attramentaria.</title>
        <authorList>
            <person name="Patra A.K."/>
            <person name="Ho P.T."/>
            <person name="Jun S."/>
            <person name="Lee S.J."/>
            <person name="Kim Y."/>
            <person name="Won Y.J."/>
        </authorList>
    </citation>
    <scope>NUCLEOTIDE SEQUENCE [LARGE SCALE GENOMIC DNA]</scope>
    <source>
        <strain evidence="2">Wonlab-2016</strain>
    </source>
</reference>
<feature type="non-terminal residue" evidence="2">
    <location>
        <position position="141"/>
    </location>
</feature>
<evidence type="ECO:0000313" key="2">
    <source>
        <dbReference type="EMBL" id="KAK7493189.1"/>
    </source>
</evidence>
<dbReference type="Proteomes" id="UP001519460">
    <property type="component" value="Unassembled WGS sequence"/>
</dbReference>